<accession>A0A5B0PBV1</accession>
<proteinExistence type="predicted"/>
<sequence>MGHFTTLRTTVLVMVSLGTPQDLIDEDEDSTDRANLFLMVYAPAGFGHATRVTAITAGLLSRRHRVSIVSSAPESVFEAVLHGSSAQASYRFAIFEPTVVQPKAYDVDRLATFNNLHSFLTQQRHPVIDQERQWLTDHRVDCVLIDAPFLPWYARKHLLAYKFPSFS</sequence>
<evidence type="ECO:0000313" key="3">
    <source>
        <dbReference type="Proteomes" id="UP000325313"/>
    </source>
</evidence>
<dbReference type="AlphaFoldDB" id="A0A5B0PBV1"/>
<organism evidence="2 3">
    <name type="scientific">Puccinia graminis f. sp. tritici</name>
    <dbReference type="NCBI Taxonomy" id="56615"/>
    <lineage>
        <taxon>Eukaryota</taxon>
        <taxon>Fungi</taxon>
        <taxon>Dikarya</taxon>
        <taxon>Basidiomycota</taxon>
        <taxon>Pucciniomycotina</taxon>
        <taxon>Pucciniomycetes</taxon>
        <taxon>Pucciniales</taxon>
        <taxon>Pucciniaceae</taxon>
        <taxon>Puccinia</taxon>
    </lineage>
</organism>
<dbReference type="Proteomes" id="UP000325313">
    <property type="component" value="Unassembled WGS sequence"/>
</dbReference>
<feature type="signal peptide" evidence="1">
    <location>
        <begin position="1"/>
        <end position="20"/>
    </location>
</feature>
<evidence type="ECO:0000313" key="2">
    <source>
        <dbReference type="EMBL" id="KAA1098791.1"/>
    </source>
</evidence>
<dbReference type="PANTHER" id="PTHR38134:SF2">
    <property type="entry name" value="GALACTOKINASE"/>
    <property type="match status" value="1"/>
</dbReference>
<dbReference type="InterPro" id="IPR053205">
    <property type="entry name" value="GHMP_kinase_L-arabinokinase"/>
</dbReference>
<name>A0A5B0PBV1_PUCGR</name>
<evidence type="ECO:0000256" key="1">
    <source>
        <dbReference type="SAM" id="SignalP"/>
    </source>
</evidence>
<feature type="chain" id="PRO_5023093308" evidence="1">
    <location>
        <begin position="21"/>
        <end position="167"/>
    </location>
</feature>
<keyword evidence="1" id="KW-0732">Signal</keyword>
<dbReference type="SUPFAM" id="SSF53756">
    <property type="entry name" value="UDP-Glycosyltransferase/glycogen phosphorylase"/>
    <property type="match status" value="1"/>
</dbReference>
<reference evidence="2 3" key="1">
    <citation type="submission" date="2019-05" db="EMBL/GenBank/DDBJ databases">
        <title>Emergence of the Ug99 lineage of the wheat stem rust pathogen through somatic hybridization.</title>
        <authorList>
            <person name="Li F."/>
            <person name="Upadhyaya N.M."/>
            <person name="Sperschneider J."/>
            <person name="Matny O."/>
            <person name="Nguyen-Phuc H."/>
            <person name="Mago R."/>
            <person name="Raley C."/>
            <person name="Miller M.E."/>
            <person name="Silverstein K.A.T."/>
            <person name="Henningsen E."/>
            <person name="Hirsch C.D."/>
            <person name="Visser B."/>
            <person name="Pretorius Z.A."/>
            <person name="Steffenson B.J."/>
            <person name="Schwessinger B."/>
            <person name="Dodds P.N."/>
            <person name="Figueroa M."/>
        </authorList>
    </citation>
    <scope>NUCLEOTIDE SEQUENCE [LARGE SCALE GENOMIC DNA]</scope>
    <source>
        <strain evidence="2 3">Ug99</strain>
    </source>
</reference>
<comment type="caution">
    <text evidence="2">The sequence shown here is derived from an EMBL/GenBank/DDBJ whole genome shotgun (WGS) entry which is preliminary data.</text>
</comment>
<protein>
    <submittedName>
        <fullName evidence="2">Uncharacterized protein</fullName>
    </submittedName>
</protein>
<dbReference type="EMBL" id="VDEP01000346">
    <property type="protein sequence ID" value="KAA1098791.1"/>
    <property type="molecule type" value="Genomic_DNA"/>
</dbReference>
<dbReference type="Gene3D" id="3.40.50.2000">
    <property type="entry name" value="Glycogen Phosphorylase B"/>
    <property type="match status" value="1"/>
</dbReference>
<gene>
    <name evidence="2" type="ORF">PGTUg99_018019</name>
</gene>
<dbReference type="PANTHER" id="PTHR38134">
    <property type="entry name" value="SLR1395 PROTEIN"/>
    <property type="match status" value="1"/>
</dbReference>